<name>A0A951IXH1_9BACT</name>
<feature type="domain" description="Secretion system C-terminal sorting" evidence="2">
    <location>
        <begin position="628"/>
        <end position="699"/>
    </location>
</feature>
<dbReference type="NCBIfam" id="TIGR04183">
    <property type="entry name" value="Por_Secre_tail"/>
    <property type="match status" value="1"/>
</dbReference>
<feature type="signal peptide" evidence="1">
    <location>
        <begin position="1"/>
        <end position="18"/>
    </location>
</feature>
<gene>
    <name evidence="3" type="ORF">EGN73_14320</name>
</gene>
<evidence type="ECO:0000313" key="4">
    <source>
        <dbReference type="Proteomes" id="UP000727490"/>
    </source>
</evidence>
<dbReference type="PANTHER" id="PTHR44103:SF1">
    <property type="entry name" value="PROPROTEIN CONVERTASE P"/>
    <property type="match status" value="1"/>
</dbReference>
<evidence type="ECO:0000313" key="3">
    <source>
        <dbReference type="EMBL" id="MBW3468975.1"/>
    </source>
</evidence>
<organism evidence="3 4">
    <name type="scientific">Arthrospiribacter ruber</name>
    <dbReference type="NCBI Taxonomy" id="2487934"/>
    <lineage>
        <taxon>Bacteria</taxon>
        <taxon>Pseudomonadati</taxon>
        <taxon>Bacteroidota</taxon>
        <taxon>Cytophagia</taxon>
        <taxon>Cytophagales</taxon>
        <taxon>Cyclobacteriaceae</taxon>
        <taxon>Arthrospiribacter</taxon>
    </lineage>
</organism>
<protein>
    <submittedName>
        <fullName evidence="3">T9SS C-terminal target domain-containing protein</fullName>
    </submittedName>
</protein>
<dbReference type="Proteomes" id="UP000727490">
    <property type="component" value="Unassembled WGS sequence"/>
</dbReference>
<evidence type="ECO:0000256" key="1">
    <source>
        <dbReference type="SAM" id="SignalP"/>
    </source>
</evidence>
<keyword evidence="4" id="KW-1185">Reference proteome</keyword>
<accession>A0A951IXH1</accession>
<evidence type="ECO:0000259" key="2">
    <source>
        <dbReference type="Pfam" id="PF18962"/>
    </source>
</evidence>
<keyword evidence="1" id="KW-0732">Signal</keyword>
<dbReference type="PANTHER" id="PTHR44103">
    <property type="entry name" value="PROPROTEIN CONVERTASE P"/>
    <property type="match status" value="1"/>
</dbReference>
<dbReference type="EMBL" id="RPHB01000006">
    <property type="protein sequence ID" value="MBW3468975.1"/>
    <property type="molecule type" value="Genomic_DNA"/>
</dbReference>
<sequence>MKYFTAILFMFSSFLSLGQQNFTFDRSISISGPEGLVNVPFSPGINAAQINEMDTNGDGVEEMVIWDINSRRILVFAVDEDGGWNYLPEMCLYFPSDVNGFLVLADFDADGKKDLFTSSPFGIKAYRNVSSPGSAFPQWEVAQNFLRLDNGSNVTANNLDTPLIADIDGDGDLDILTFNFAIGDYIEFYRNTSMERKGSPDIDGFAFPEARWGGFEFCDCGSFSFGVTCSGMPIGSVDEELPVGRILHAGGHSLLYADFDGDGVKDLLMGQDECNTLYYLPNKGSNSNPIFDEFQLSVPGFGTLPEFPVFHVAALWKERLIVSSLASGSSAAFQADYSSNIFQSSSESTGFKPFIQDQLLDLGENSRPFFRGFANEGELIVTSNAFVEGKVVGKASLIGVEGDNWQLKDSDYQGLSELGLLDLQYLEYQSQGGSRSYWLIGTDTVDLSLSRRVFKSNSADLEQRTEVRISSLQLMPLDQIEFFAYEGKNYLLLSRQLGELILLSANDELDAFEIKERQFLGFADNPANRNLQVHVIAGSQPSLYAIDQRGILNFIPDFMNEAEREQVQVRAEGDFVQGRFGRITPLSSMGLPFENRKDLILGASGGGIEVLRNESTVAPPAEGVQVNVFPNPSQGVFSVLSSSALSLRIVNTLGQVIAEDLTVDANRVNSYDFSFLQPGIYILDFRTSSNRKIVRKLIVRP</sequence>
<dbReference type="RefSeq" id="WP_219291152.1">
    <property type="nucleotide sequence ID" value="NZ_RPHB01000006.1"/>
</dbReference>
<feature type="chain" id="PRO_5038014879" evidence="1">
    <location>
        <begin position="19"/>
        <end position="701"/>
    </location>
</feature>
<dbReference type="InterPro" id="IPR026444">
    <property type="entry name" value="Secre_tail"/>
</dbReference>
<comment type="caution">
    <text evidence="3">The sequence shown here is derived from an EMBL/GenBank/DDBJ whole genome shotgun (WGS) entry which is preliminary data.</text>
</comment>
<dbReference type="AlphaFoldDB" id="A0A951IXH1"/>
<dbReference type="Pfam" id="PF18962">
    <property type="entry name" value="Por_Secre_tail"/>
    <property type="match status" value="1"/>
</dbReference>
<reference evidence="3 4" key="1">
    <citation type="journal article" date="2020" name="Syst. Appl. Microbiol.">
        <title>Arthrospiribacter ruber gen. nov., sp. nov., a novel bacterium isolated from Arthrospira cultures.</title>
        <authorList>
            <person name="Waleron M."/>
            <person name="Misztak A."/>
            <person name="Waleron M.M."/>
            <person name="Furmaniak M."/>
            <person name="Mrozik A."/>
            <person name="Waleron K."/>
        </authorList>
    </citation>
    <scope>NUCLEOTIDE SEQUENCE [LARGE SCALE GENOMIC DNA]</scope>
    <source>
        <strain evidence="3 4">DPMB0001</strain>
    </source>
</reference>
<proteinExistence type="predicted"/>